<reference evidence="1" key="1">
    <citation type="thesis" date="2021" institute="BYU ScholarsArchive" country="Provo, UT, USA">
        <title>Applications of and Algorithms for Genome Assembly and Genomic Analyses with an Emphasis on Marine Teleosts.</title>
        <authorList>
            <person name="Pickett B.D."/>
        </authorList>
    </citation>
    <scope>NUCLEOTIDE SEQUENCE</scope>
    <source>
        <strain evidence="1">HI-2016</strain>
    </source>
</reference>
<feature type="non-terminal residue" evidence="1">
    <location>
        <position position="1"/>
    </location>
</feature>
<dbReference type="EMBL" id="JAFBMS010000127">
    <property type="protein sequence ID" value="KAG9335175.1"/>
    <property type="molecule type" value="Genomic_DNA"/>
</dbReference>
<dbReference type="AlphaFoldDB" id="A0A8T2N431"/>
<name>A0A8T2N431_9TELE</name>
<accession>A0A8T2N431</accession>
<evidence type="ECO:0000313" key="2">
    <source>
        <dbReference type="Proteomes" id="UP000824540"/>
    </source>
</evidence>
<evidence type="ECO:0000313" key="1">
    <source>
        <dbReference type="EMBL" id="KAG9335175.1"/>
    </source>
</evidence>
<protein>
    <submittedName>
        <fullName evidence="1">Uncharacterized protein</fullName>
    </submittedName>
</protein>
<organism evidence="1 2">
    <name type="scientific">Albula glossodonta</name>
    <name type="common">roundjaw bonefish</name>
    <dbReference type="NCBI Taxonomy" id="121402"/>
    <lineage>
        <taxon>Eukaryota</taxon>
        <taxon>Metazoa</taxon>
        <taxon>Chordata</taxon>
        <taxon>Craniata</taxon>
        <taxon>Vertebrata</taxon>
        <taxon>Euteleostomi</taxon>
        <taxon>Actinopterygii</taxon>
        <taxon>Neopterygii</taxon>
        <taxon>Teleostei</taxon>
        <taxon>Albuliformes</taxon>
        <taxon>Albulidae</taxon>
        <taxon>Albula</taxon>
    </lineage>
</organism>
<sequence length="113" mass="12496">MVPFQTSSGTFGLPCLSYVGESIWAVHGAVSPNLIVQRHEVKEDLHPPSSIPEPWVEKLPQASKTNIVFLKCGRGAQGEGCMVAMEISGVLHKSEMNPHHFCGRCDKRDPRRM</sequence>
<comment type="caution">
    <text evidence="1">The sequence shown here is derived from an EMBL/GenBank/DDBJ whole genome shotgun (WGS) entry which is preliminary data.</text>
</comment>
<dbReference type="Proteomes" id="UP000824540">
    <property type="component" value="Unassembled WGS sequence"/>
</dbReference>
<keyword evidence="2" id="KW-1185">Reference proteome</keyword>
<gene>
    <name evidence="1" type="ORF">JZ751_005523</name>
</gene>
<proteinExistence type="predicted"/>